<keyword evidence="4" id="KW-1185">Reference proteome</keyword>
<dbReference type="SUPFAM" id="SSF56112">
    <property type="entry name" value="Protein kinase-like (PK-like)"/>
    <property type="match status" value="1"/>
</dbReference>
<gene>
    <name evidence="3" type="ORF">ACFSTE_11920</name>
</gene>
<dbReference type="InterPro" id="IPR016477">
    <property type="entry name" value="Fructo-/Ketosamine-3-kinase"/>
</dbReference>
<organism evidence="3 4">
    <name type="scientific">Aquimarina hainanensis</name>
    <dbReference type="NCBI Taxonomy" id="1578017"/>
    <lineage>
        <taxon>Bacteria</taxon>
        <taxon>Pseudomonadati</taxon>
        <taxon>Bacteroidota</taxon>
        <taxon>Flavobacteriia</taxon>
        <taxon>Flavobacteriales</taxon>
        <taxon>Flavobacteriaceae</taxon>
        <taxon>Aquimarina</taxon>
    </lineage>
</organism>
<evidence type="ECO:0000313" key="3">
    <source>
        <dbReference type="EMBL" id="MFD2591535.1"/>
    </source>
</evidence>
<dbReference type="Pfam" id="PF03881">
    <property type="entry name" value="Fructosamin_kin"/>
    <property type="match status" value="1"/>
</dbReference>
<dbReference type="Gene3D" id="3.90.1200.10">
    <property type="match status" value="1"/>
</dbReference>
<evidence type="ECO:0000313" key="4">
    <source>
        <dbReference type="Proteomes" id="UP001597459"/>
    </source>
</evidence>
<dbReference type="PIRSF" id="PIRSF006221">
    <property type="entry name" value="Ketosamine-3-kinase"/>
    <property type="match status" value="1"/>
</dbReference>
<dbReference type="PANTHER" id="PTHR12149:SF8">
    <property type="entry name" value="PROTEIN-RIBULOSAMINE 3-KINASE"/>
    <property type="match status" value="1"/>
</dbReference>
<comment type="similarity">
    <text evidence="1 2">Belongs to the fructosamine kinase family.</text>
</comment>
<dbReference type="EMBL" id="JBHULX010000021">
    <property type="protein sequence ID" value="MFD2591535.1"/>
    <property type="molecule type" value="Genomic_DNA"/>
</dbReference>
<keyword evidence="2" id="KW-0808">Transferase</keyword>
<name>A0ABW5N7V7_9FLAO</name>
<dbReference type="PANTHER" id="PTHR12149">
    <property type="entry name" value="FRUCTOSAMINE 3 KINASE-RELATED PROTEIN"/>
    <property type="match status" value="1"/>
</dbReference>
<dbReference type="InterPro" id="IPR011009">
    <property type="entry name" value="Kinase-like_dom_sf"/>
</dbReference>
<dbReference type="Proteomes" id="UP001597459">
    <property type="component" value="Unassembled WGS sequence"/>
</dbReference>
<comment type="caution">
    <text evidence="3">The sequence shown here is derived from an EMBL/GenBank/DDBJ whole genome shotgun (WGS) entry which is preliminary data.</text>
</comment>
<protein>
    <submittedName>
        <fullName evidence="3">Fructosamine kinase family protein</fullName>
    </submittedName>
</protein>
<sequence length="283" mass="32336">MLPENLIAHFEVVLSKKITAHMPLSGGDINQVYLLQVDQEGYVAKINDKATFPGMFQKEAKGLQLLKAVDGVNVPDVIYEGNFGQFSFLLVTYIASVAPATNFWNLFAEQLASIHQQTNSLFGLSFDNYIGSLHQYNDWQSDPVTFFIEQRLFPQFKLAQKKGYLFAGVATFYKNLENEIPQEPPSLIHGDLWSGNFIVNEVGAPCLIDPAVCYGSREMDISMMQLFGGFDMQVFERYNEIFPLENKWEERIKIWQLYYILVHLNLFGQGYYLSAKKIVDSYS</sequence>
<dbReference type="Gene3D" id="3.30.200.20">
    <property type="entry name" value="Phosphorylase Kinase, domain 1"/>
    <property type="match status" value="1"/>
</dbReference>
<reference evidence="4" key="1">
    <citation type="journal article" date="2019" name="Int. J. Syst. Evol. Microbiol.">
        <title>The Global Catalogue of Microorganisms (GCM) 10K type strain sequencing project: providing services to taxonomists for standard genome sequencing and annotation.</title>
        <authorList>
            <consortium name="The Broad Institute Genomics Platform"/>
            <consortium name="The Broad Institute Genome Sequencing Center for Infectious Disease"/>
            <person name="Wu L."/>
            <person name="Ma J."/>
        </authorList>
    </citation>
    <scope>NUCLEOTIDE SEQUENCE [LARGE SCALE GENOMIC DNA]</scope>
    <source>
        <strain evidence="4">KCTC 42423</strain>
    </source>
</reference>
<keyword evidence="2 3" id="KW-0418">Kinase</keyword>
<dbReference type="GO" id="GO:0016301">
    <property type="term" value="F:kinase activity"/>
    <property type="evidence" value="ECO:0007669"/>
    <property type="project" value="UniProtKB-KW"/>
</dbReference>
<evidence type="ECO:0000256" key="1">
    <source>
        <dbReference type="ARBA" id="ARBA00009460"/>
    </source>
</evidence>
<dbReference type="RefSeq" id="WP_378257078.1">
    <property type="nucleotide sequence ID" value="NZ_JBHSJV010000001.1"/>
</dbReference>
<proteinExistence type="inferred from homology"/>
<accession>A0ABW5N7V7</accession>
<evidence type="ECO:0000256" key="2">
    <source>
        <dbReference type="PIRNR" id="PIRNR006221"/>
    </source>
</evidence>